<protein>
    <submittedName>
        <fullName evidence="1">Uncharacterized protein</fullName>
    </submittedName>
</protein>
<sequence>MSTPSPIKSRKKNKAHPRDSSVSVDAGVRFLGVRRRPWGRYAAEIRDPSTKERYWLGTFDTAEEAALAYDRAARSMRSSRTRTNFVYSDMPAGSSVTSIISPDEAHTIISQGEALLKFPYDYTTVQDEAGENPMLVIGSDNQSLYQGSYGHNGDYDGYYSSNCYGEPELPPLPPDMSGSSCDGYGESWSNLVGVNDFPDHNAAGSSYFSFDTAGYVHSPLFSRMPPASEAVPEGFSLGSSHFF</sequence>
<dbReference type="Proteomes" id="UP001057402">
    <property type="component" value="Chromosome 10"/>
</dbReference>
<dbReference type="EMBL" id="CM042889">
    <property type="protein sequence ID" value="KAI4318607.1"/>
    <property type="molecule type" value="Genomic_DNA"/>
</dbReference>
<organism evidence="1 2">
    <name type="scientific">Melastoma candidum</name>
    <dbReference type="NCBI Taxonomy" id="119954"/>
    <lineage>
        <taxon>Eukaryota</taxon>
        <taxon>Viridiplantae</taxon>
        <taxon>Streptophyta</taxon>
        <taxon>Embryophyta</taxon>
        <taxon>Tracheophyta</taxon>
        <taxon>Spermatophyta</taxon>
        <taxon>Magnoliopsida</taxon>
        <taxon>eudicotyledons</taxon>
        <taxon>Gunneridae</taxon>
        <taxon>Pentapetalae</taxon>
        <taxon>rosids</taxon>
        <taxon>malvids</taxon>
        <taxon>Myrtales</taxon>
        <taxon>Melastomataceae</taxon>
        <taxon>Melastomatoideae</taxon>
        <taxon>Melastomateae</taxon>
        <taxon>Melastoma</taxon>
    </lineage>
</organism>
<evidence type="ECO:0000313" key="2">
    <source>
        <dbReference type="Proteomes" id="UP001057402"/>
    </source>
</evidence>
<name>A0ACB9M3B2_9MYRT</name>
<reference evidence="2" key="1">
    <citation type="journal article" date="2023" name="Front. Plant Sci.">
        <title>Chromosomal-level genome assembly of Melastoma candidum provides insights into trichome evolution.</title>
        <authorList>
            <person name="Zhong Y."/>
            <person name="Wu W."/>
            <person name="Sun C."/>
            <person name="Zou P."/>
            <person name="Liu Y."/>
            <person name="Dai S."/>
            <person name="Zhou R."/>
        </authorList>
    </citation>
    <scope>NUCLEOTIDE SEQUENCE [LARGE SCALE GENOMIC DNA]</scope>
</reference>
<evidence type="ECO:0000313" key="1">
    <source>
        <dbReference type="EMBL" id="KAI4318607.1"/>
    </source>
</evidence>
<keyword evidence="2" id="KW-1185">Reference proteome</keyword>
<proteinExistence type="predicted"/>
<comment type="caution">
    <text evidence="1">The sequence shown here is derived from an EMBL/GenBank/DDBJ whole genome shotgun (WGS) entry which is preliminary data.</text>
</comment>
<accession>A0ACB9M3B2</accession>
<gene>
    <name evidence="1" type="ORF">MLD38_032287</name>
</gene>